<dbReference type="EMBL" id="BRPK01000007">
    <property type="protein sequence ID" value="GLB39583.1"/>
    <property type="molecule type" value="Genomic_DNA"/>
</dbReference>
<sequence>MRPNHSPTLPAPRSAALMQPLHLISSPRLPPAEHHSRRQQPTREGTRQHRPFIGSSISFSASHSRRSASPIPLGAPAIVVVEWAGSGSMPEPTTLGIPAVTSNEVAHTEELYPSIAAVAAIRGDPSGIYADFLANGFPGYASEAYFLWNQYLGGG</sequence>
<gene>
    <name evidence="2" type="ORF">LshimejAT787_0700930</name>
</gene>
<name>A0A9P3PPB1_LYOSH</name>
<keyword evidence="3" id="KW-1185">Reference proteome</keyword>
<organism evidence="2 3">
    <name type="scientific">Lyophyllum shimeji</name>
    <name type="common">Hon-shimeji</name>
    <name type="synonym">Tricholoma shimeji</name>
    <dbReference type="NCBI Taxonomy" id="47721"/>
    <lineage>
        <taxon>Eukaryota</taxon>
        <taxon>Fungi</taxon>
        <taxon>Dikarya</taxon>
        <taxon>Basidiomycota</taxon>
        <taxon>Agaricomycotina</taxon>
        <taxon>Agaricomycetes</taxon>
        <taxon>Agaricomycetidae</taxon>
        <taxon>Agaricales</taxon>
        <taxon>Tricholomatineae</taxon>
        <taxon>Lyophyllaceae</taxon>
        <taxon>Lyophyllum</taxon>
    </lineage>
</organism>
<evidence type="ECO:0000313" key="3">
    <source>
        <dbReference type="Proteomes" id="UP001063166"/>
    </source>
</evidence>
<feature type="region of interest" description="Disordered" evidence="1">
    <location>
        <begin position="24"/>
        <end position="54"/>
    </location>
</feature>
<comment type="caution">
    <text evidence="2">The sequence shown here is derived from an EMBL/GenBank/DDBJ whole genome shotgun (WGS) entry which is preliminary data.</text>
</comment>
<dbReference type="AlphaFoldDB" id="A0A9P3PPB1"/>
<accession>A0A9P3PPB1</accession>
<dbReference type="Proteomes" id="UP001063166">
    <property type="component" value="Unassembled WGS sequence"/>
</dbReference>
<protein>
    <submittedName>
        <fullName evidence="2">Uncharacterized protein</fullName>
    </submittedName>
</protein>
<dbReference type="OrthoDB" id="63533at2759"/>
<reference evidence="2" key="1">
    <citation type="submission" date="2022-07" db="EMBL/GenBank/DDBJ databases">
        <title>The genome of Lyophyllum shimeji provides insight into the initial evolution of ectomycorrhizal fungal genome.</title>
        <authorList>
            <person name="Kobayashi Y."/>
            <person name="Shibata T."/>
            <person name="Hirakawa H."/>
            <person name="Shigenobu S."/>
            <person name="Nishiyama T."/>
            <person name="Yamada A."/>
            <person name="Hasebe M."/>
            <person name="Kawaguchi M."/>
        </authorList>
    </citation>
    <scope>NUCLEOTIDE SEQUENCE</scope>
    <source>
        <strain evidence="2">AT787</strain>
    </source>
</reference>
<evidence type="ECO:0000256" key="1">
    <source>
        <dbReference type="SAM" id="MobiDB-lite"/>
    </source>
</evidence>
<evidence type="ECO:0000313" key="2">
    <source>
        <dbReference type="EMBL" id="GLB39583.1"/>
    </source>
</evidence>
<proteinExistence type="predicted"/>